<dbReference type="Gene3D" id="3.30.410.10">
    <property type="entry name" value="Cholesterol Oxidase, domain 2"/>
    <property type="match status" value="1"/>
</dbReference>
<evidence type="ECO:0000256" key="13">
    <source>
        <dbReference type="ARBA" id="ARBA00049723"/>
    </source>
</evidence>
<sequence>MVTHMVGWQVGPSKCLIDEGVDYLVIGSGFGGSVAAATLAEKVDDETSVCLFERGKAYPPGSFPRTWNGLNESFWDPPYRNGMFQMWSFTGIDAITASGLGGGSLIYANVMLEKPETWFTQPNPDGSGAECWSFRHADLAEYYQQVRDFLKVEELPDELRTCSPKTARFLEALPDAQLAPLAVRFSATKGNPQAGVPLPAEDYANIHGDVQRTTCQMCGECDFGCNVGAKNTMDHTYLSKAAADGAEICVQTEVREIHSCNDGKDHLFHVGYIVHRDEPDAQDQPDPPLQWIRAKRVVLAAGTLNTTLLMLRNRGNLNISCDEPIGTRFCGNGDLLGFALPGFWSRGLLPSRGPVITSFNQNEEGGHRILLQDGGAPNLRSWKLTRKEARDLIVKLGREWIERILRPRPGLQPTAEERSWWPRWRWPLPILGMGADTPDGRLTLNESDCTLECDWTIDSSQPHFEEVRQRMESLSQRLTTRFLNPRWMDRVITVHPLGGCPADTTAEKGVVDSYGRVHSVPGLWIADGSVMPGPIGANPSLTIAAFARRAACKLLEEGLETPSTPEPFIRTD</sequence>
<protein>
    <recommendedName>
        <fullName evidence="14">Cholesterol oxidase</fullName>
        <ecNumber evidence="13">1.1.3.6</ecNumber>
        <ecNumber evidence="11">5.3.3.1</ecNumber>
    </recommendedName>
    <alternativeName>
        <fullName evidence="15">Cholesterol isomerase</fullName>
    </alternativeName>
</protein>
<dbReference type="EC" id="1.1.3.6" evidence="13"/>
<evidence type="ECO:0000259" key="16">
    <source>
        <dbReference type="Pfam" id="PF00732"/>
    </source>
</evidence>
<evidence type="ECO:0000256" key="12">
    <source>
        <dbReference type="ARBA" id="ARBA00049645"/>
    </source>
</evidence>
<dbReference type="GO" id="GO:0050660">
    <property type="term" value="F:flavin adenine dinucleotide binding"/>
    <property type="evidence" value="ECO:0007669"/>
    <property type="project" value="InterPro"/>
</dbReference>
<dbReference type="GO" id="GO:0008203">
    <property type="term" value="P:cholesterol metabolic process"/>
    <property type="evidence" value="ECO:0007669"/>
    <property type="project" value="UniProtKB-KW"/>
</dbReference>
<dbReference type="SUPFAM" id="SSF51905">
    <property type="entry name" value="FAD/NAD(P)-binding domain"/>
    <property type="match status" value="1"/>
</dbReference>
<dbReference type="InterPro" id="IPR000172">
    <property type="entry name" value="GMC_OxRdtase_N"/>
</dbReference>
<dbReference type="InterPro" id="IPR036188">
    <property type="entry name" value="FAD/NAD-bd_sf"/>
</dbReference>
<evidence type="ECO:0000256" key="4">
    <source>
        <dbReference type="ARBA" id="ARBA00022630"/>
    </source>
</evidence>
<dbReference type="GO" id="GO:0004769">
    <property type="term" value="F:steroid Delta-isomerase activity"/>
    <property type="evidence" value="ECO:0007669"/>
    <property type="project" value="UniProtKB-EC"/>
</dbReference>
<keyword evidence="9" id="KW-0753">Steroid metabolism</keyword>
<dbReference type="InterPro" id="IPR052542">
    <property type="entry name" value="Cholesterol_Oxidase"/>
</dbReference>
<dbReference type="Gene3D" id="3.50.50.60">
    <property type="entry name" value="FAD/NAD(P)-binding domain"/>
    <property type="match status" value="3"/>
</dbReference>
<keyword evidence="19" id="KW-1185">Reference proteome</keyword>
<keyword evidence="5" id="KW-0274">FAD</keyword>
<dbReference type="AlphaFoldDB" id="A0A850PQ63"/>
<name>A0A850PQ63_9MYCO</name>
<dbReference type="Pfam" id="PF00732">
    <property type="entry name" value="GMC_oxred_N"/>
    <property type="match status" value="1"/>
</dbReference>
<keyword evidence="8" id="KW-1207">Sterol metabolism</keyword>
<accession>A0A850PQ63</accession>
<evidence type="ECO:0000313" key="18">
    <source>
        <dbReference type="EMBL" id="NVN52449.1"/>
    </source>
</evidence>
<comment type="cofactor">
    <cofactor evidence="1">
        <name>FAD</name>
        <dbReference type="ChEBI" id="CHEBI:57692"/>
    </cofactor>
</comment>
<dbReference type="PANTHER" id="PTHR47470:SF1">
    <property type="entry name" value="FAD-DEPENDENT OXIDOREDUCTASE 2 FAD BINDING DOMAIN-CONTAINING PROTEIN"/>
    <property type="match status" value="1"/>
</dbReference>
<evidence type="ECO:0000256" key="14">
    <source>
        <dbReference type="ARBA" id="ARBA00049744"/>
    </source>
</evidence>
<evidence type="ECO:0000256" key="15">
    <source>
        <dbReference type="ARBA" id="ARBA00049778"/>
    </source>
</evidence>
<keyword evidence="7" id="KW-0443">Lipid metabolism</keyword>
<evidence type="ECO:0000313" key="19">
    <source>
        <dbReference type="Proteomes" id="UP000570517"/>
    </source>
</evidence>
<evidence type="ECO:0000256" key="7">
    <source>
        <dbReference type="ARBA" id="ARBA00023098"/>
    </source>
</evidence>
<dbReference type="EMBL" id="JABFYL010000045">
    <property type="protein sequence ID" value="NVN52449.1"/>
    <property type="molecule type" value="Genomic_DNA"/>
</dbReference>
<keyword evidence="4" id="KW-0285">Flavoprotein</keyword>
<keyword evidence="3" id="KW-0153">Cholesterol metabolism</keyword>
<comment type="pathway">
    <text evidence="12">Steroid metabolism; cholesterol degradation.</text>
</comment>
<evidence type="ECO:0000256" key="9">
    <source>
        <dbReference type="ARBA" id="ARBA00023221"/>
    </source>
</evidence>
<organism evidence="18 19">
    <name type="scientific">Mycolicibacterium hippocampi</name>
    <dbReference type="NCBI Taxonomy" id="659824"/>
    <lineage>
        <taxon>Bacteria</taxon>
        <taxon>Bacillati</taxon>
        <taxon>Actinomycetota</taxon>
        <taxon>Actinomycetes</taxon>
        <taxon>Mycobacteriales</taxon>
        <taxon>Mycobacteriaceae</taxon>
        <taxon>Mycolicibacterium</taxon>
    </lineage>
</organism>
<evidence type="ECO:0000256" key="1">
    <source>
        <dbReference type="ARBA" id="ARBA00001974"/>
    </source>
</evidence>
<dbReference type="InterPro" id="IPR007867">
    <property type="entry name" value="GMC_OxRtase_C"/>
</dbReference>
<dbReference type="Proteomes" id="UP000570517">
    <property type="component" value="Unassembled WGS sequence"/>
</dbReference>
<feature type="domain" description="Glucose-methanol-choline oxidoreductase N-terminal" evidence="16">
    <location>
        <begin position="23"/>
        <end position="312"/>
    </location>
</feature>
<evidence type="ECO:0000256" key="5">
    <source>
        <dbReference type="ARBA" id="ARBA00022827"/>
    </source>
</evidence>
<dbReference type="PANTHER" id="PTHR47470">
    <property type="entry name" value="CHOLESTEROL OXIDASE"/>
    <property type="match status" value="1"/>
</dbReference>
<evidence type="ECO:0000256" key="6">
    <source>
        <dbReference type="ARBA" id="ARBA00023002"/>
    </source>
</evidence>
<evidence type="ECO:0000256" key="2">
    <source>
        <dbReference type="ARBA" id="ARBA00010790"/>
    </source>
</evidence>
<dbReference type="Pfam" id="PF05199">
    <property type="entry name" value="GMC_oxred_C"/>
    <property type="match status" value="1"/>
</dbReference>
<evidence type="ECO:0000256" key="11">
    <source>
        <dbReference type="ARBA" id="ARBA00038856"/>
    </source>
</evidence>
<evidence type="ECO:0000259" key="17">
    <source>
        <dbReference type="Pfam" id="PF05199"/>
    </source>
</evidence>
<evidence type="ECO:0000256" key="3">
    <source>
        <dbReference type="ARBA" id="ARBA00022548"/>
    </source>
</evidence>
<keyword evidence="6" id="KW-0560">Oxidoreductase</keyword>
<evidence type="ECO:0000256" key="8">
    <source>
        <dbReference type="ARBA" id="ARBA00023166"/>
    </source>
</evidence>
<reference evidence="18 19" key="1">
    <citation type="submission" date="2020-05" db="EMBL/GenBank/DDBJ databases">
        <title>Draft genome sequence of Mycobacterium hippocampi DL, isolated from European seabass, Dicentrarchus labrax, reared in fish farms.</title>
        <authorList>
            <person name="Stathopoulou P."/>
            <person name="Asimakis E."/>
            <person name="Tzokas K."/>
            <person name="Batargias C."/>
            <person name="Tsiamis G."/>
        </authorList>
    </citation>
    <scope>NUCLEOTIDE SEQUENCE [LARGE SCALE GENOMIC DNA]</scope>
    <source>
        <strain evidence="18 19">DL</strain>
    </source>
</reference>
<comment type="caution">
    <text evidence="18">The sequence shown here is derived from an EMBL/GenBank/DDBJ whole genome shotgun (WGS) entry which is preliminary data.</text>
</comment>
<dbReference type="EC" id="5.3.3.1" evidence="11"/>
<feature type="domain" description="Glucose-methanol-choline oxidoreductase C-terminal" evidence="17">
    <location>
        <begin position="492"/>
        <end position="547"/>
    </location>
</feature>
<comment type="similarity">
    <text evidence="2">Belongs to the GMC oxidoreductase family.</text>
</comment>
<keyword evidence="10" id="KW-0413">Isomerase</keyword>
<dbReference type="GO" id="GO:0016995">
    <property type="term" value="F:cholesterol oxidase activity"/>
    <property type="evidence" value="ECO:0007669"/>
    <property type="project" value="UniProtKB-EC"/>
</dbReference>
<gene>
    <name evidence="18" type="ORF">HLY00_4153</name>
</gene>
<evidence type="ECO:0000256" key="10">
    <source>
        <dbReference type="ARBA" id="ARBA00023235"/>
    </source>
</evidence>
<proteinExistence type="inferred from homology"/>